<evidence type="ECO:0000313" key="1">
    <source>
        <dbReference type="EMBL" id="CAE7780448.1"/>
    </source>
</evidence>
<dbReference type="AlphaFoldDB" id="A0A812YIU4"/>
<accession>A0A812YIU4</accession>
<comment type="caution">
    <text evidence="1">The sequence shown here is derived from an EMBL/GenBank/DDBJ whole genome shotgun (WGS) entry which is preliminary data.</text>
</comment>
<feature type="non-terminal residue" evidence="1">
    <location>
        <position position="293"/>
    </location>
</feature>
<reference evidence="1" key="1">
    <citation type="submission" date="2021-02" db="EMBL/GenBank/DDBJ databases">
        <authorList>
            <person name="Dougan E. K."/>
            <person name="Rhodes N."/>
            <person name="Thang M."/>
            <person name="Chan C."/>
        </authorList>
    </citation>
    <scope>NUCLEOTIDE SEQUENCE</scope>
</reference>
<organism evidence="1 2">
    <name type="scientific">Symbiodinium pilosum</name>
    <name type="common">Dinoflagellate</name>
    <dbReference type="NCBI Taxonomy" id="2952"/>
    <lineage>
        <taxon>Eukaryota</taxon>
        <taxon>Sar</taxon>
        <taxon>Alveolata</taxon>
        <taxon>Dinophyceae</taxon>
        <taxon>Suessiales</taxon>
        <taxon>Symbiodiniaceae</taxon>
        <taxon>Symbiodinium</taxon>
    </lineage>
</organism>
<feature type="non-terminal residue" evidence="1">
    <location>
        <position position="1"/>
    </location>
</feature>
<sequence>GQSLAQRAAASTFPAPGAPPAHLYELDPSLAMKLLTNADLGLFPKKAGPRPFRPPPSQGRGIGFQANSGQLRHKAHHAVPGCGYFTYCPLEVGREMDTSSCLAFAPKDKHGTGNQATKEDFIQLEPWAVPCNSSWMSDNWDKWQGYSFYSLEAPFEKCVTMTYSLAMQPVLAFVGGLEFDLLPGPLVSLETEVCWPEKQLGVDLSVLRTEIRSGGALLLGRTLRLAKRFGTGTGFKDNNVVDARATWREPNNTLEPMSRIPSLLESKFLWESEAEQLYLASAEYGKDFKTLSK</sequence>
<keyword evidence="2" id="KW-1185">Reference proteome</keyword>
<protein>
    <submittedName>
        <fullName evidence="1">Uncharacterized protein</fullName>
    </submittedName>
</protein>
<dbReference type="Proteomes" id="UP000649617">
    <property type="component" value="Unassembled WGS sequence"/>
</dbReference>
<name>A0A812YIU4_SYMPI</name>
<evidence type="ECO:0000313" key="2">
    <source>
        <dbReference type="Proteomes" id="UP000649617"/>
    </source>
</evidence>
<proteinExistence type="predicted"/>
<gene>
    <name evidence="1" type="ORF">SPIL2461_LOCUS23178</name>
</gene>
<dbReference type="EMBL" id="CAJNIZ010048033">
    <property type="protein sequence ID" value="CAE7780448.1"/>
    <property type="molecule type" value="Genomic_DNA"/>
</dbReference>